<dbReference type="EMBL" id="JASOOE010000011">
    <property type="protein sequence ID" value="MDK7187610.1"/>
    <property type="molecule type" value="Genomic_DNA"/>
</dbReference>
<dbReference type="AlphaFoldDB" id="A0AAJ1V2K3"/>
<evidence type="ECO:0000313" key="3">
    <source>
        <dbReference type="Proteomes" id="UP001229251"/>
    </source>
</evidence>
<dbReference type="Gene3D" id="1.10.1760.20">
    <property type="match status" value="1"/>
</dbReference>
<accession>A0AAJ1V2K3</accession>
<feature type="transmembrane region" description="Helical" evidence="1">
    <location>
        <begin position="147"/>
        <end position="174"/>
    </location>
</feature>
<protein>
    <recommendedName>
        <fullName evidence="4">Niacin transporter NiaX</fullName>
    </recommendedName>
</protein>
<proteinExistence type="predicted"/>
<feature type="transmembrane region" description="Helical" evidence="1">
    <location>
        <begin position="59"/>
        <end position="76"/>
    </location>
</feature>
<keyword evidence="1" id="KW-0472">Membrane</keyword>
<evidence type="ECO:0008006" key="4">
    <source>
        <dbReference type="Google" id="ProtNLM"/>
    </source>
</evidence>
<dbReference type="RefSeq" id="WP_285066070.1">
    <property type="nucleotide sequence ID" value="NZ_JASOOE010000011.1"/>
</dbReference>
<sequence>MATHLNYHPSKTKNLTYMAILTAFGILIPATMPIRFVLGPASFTLASHVPIKLAMFRSPNCAITVAIGAALGFLLSGMPLVIVLRALSHLIFASIGSYYLMKHPRLLSQRRRRFMFSLVINFIHGMGEVVVVYLLTSIGLADLGAHYLLTLFVFIGCSSFIHGLIDLELAYYLARFLKERAKIPITPLDL</sequence>
<feature type="transmembrane region" description="Helical" evidence="1">
    <location>
        <begin position="82"/>
        <end position="101"/>
    </location>
</feature>
<organism evidence="2 3">
    <name type="scientific">Facklamia hominis</name>
    <dbReference type="NCBI Taxonomy" id="178214"/>
    <lineage>
        <taxon>Bacteria</taxon>
        <taxon>Bacillati</taxon>
        <taxon>Bacillota</taxon>
        <taxon>Bacilli</taxon>
        <taxon>Lactobacillales</taxon>
        <taxon>Aerococcaceae</taxon>
        <taxon>Facklamia</taxon>
    </lineage>
</organism>
<evidence type="ECO:0000313" key="2">
    <source>
        <dbReference type="EMBL" id="MDK7187610.1"/>
    </source>
</evidence>
<keyword evidence="1" id="KW-0812">Transmembrane</keyword>
<comment type="caution">
    <text evidence="2">The sequence shown here is derived from an EMBL/GenBank/DDBJ whole genome shotgun (WGS) entry which is preliminary data.</text>
</comment>
<feature type="transmembrane region" description="Helical" evidence="1">
    <location>
        <begin position="113"/>
        <end position="135"/>
    </location>
</feature>
<evidence type="ECO:0000256" key="1">
    <source>
        <dbReference type="SAM" id="Phobius"/>
    </source>
</evidence>
<name>A0AAJ1V2K3_9LACT</name>
<gene>
    <name evidence="2" type="ORF">QP433_06415</name>
</gene>
<keyword evidence="1" id="KW-1133">Transmembrane helix</keyword>
<dbReference type="Proteomes" id="UP001229251">
    <property type="component" value="Unassembled WGS sequence"/>
</dbReference>
<reference evidence="2" key="1">
    <citation type="submission" date="2023-05" db="EMBL/GenBank/DDBJ databases">
        <title>Cataloging the Phylogenetic Diversity of Human Bladder Bacteria.</title>
        <authorList>
            <person name="Du J."/>
        </authorList>
    </citation>
    <scope>NUCLEOTIDE SEQUENCE</scope>
    <source>
        <strain evidence="2">UMB1231</strain>
    </source>
</reference>
<feature type="transmembrane region" description="Helical" evidence="1">
    <location>
        <begin position="15"/>
        <end position="38"/>
    </location>
</feature>